<dbReference type="EMBL" id="CVOQ01000032">
    <property type="protein sequence ID" value="CRI16378.1"/>
    <property type="molecule type" value="Genomic_DNA"/>
</dbReference>
<accession>A0A0U1MRD4</accession>
<reference evidence="1 2" key="1">
    <citation type="submission" date="2015-04" db="EMBL/GenBank/DDBJ databases">
        <authorList>
            <person name="Syromyatnikov M.Y."/>
            <person name="Popov V.N."/>
        </authorList>
    </citation>
    <scope>NUCLEOTIDE SEQUENCE [LARGE SCALE GENOMIC DNA]</scope>
    <source>
        <strain evidence="1 2">AH1</strain>
    </source>
</reference>
<dbReference type="Proteomes" id="UP000039437">
    <property type="component" value="Unassembled WGS sequence"/>
</dbReference>
<organism evidence="1 2">
    <name type="scientific">Staphylococcus aureus</name>
    <dbReference type="NCBI Taxonomy" id="1280"/>
    <lineage>
        <taxon>Bacteria</taxon>
        <taxon>Bacillati</taxon>
        <taxon>Bacillota</taxon>
        <taxon>Bacilli</taxon>
        <taxon>Bacillales</taxon>
        <taxon>Staphylococcaceae</taxon>
        <taxon>Staphylococcus</taxon>
    </lineage>
</organism>
<gene>
    <name evidence="1" type="ORF">BN1321_380036</name>
</gene>
<proteinExistence type="predicted"/>
<name>A0A0U1MRD4_STAAU</name>
<sequence length="56" mass="6659">MMRKIWVIDCLYASTFFADCLTVDSHLYALTNFEKLNHYLIRLLIAHAQHKKETCQ</sequence>
<protein>
    <submittedName>
        <fullName evidence="1">Uncharacterized protein</fullName>
    </submittedName>
</protein>
<dbReference type="AlphaFoldDB" id="A0A0U1MRD4"/>
<evidence type="ECO:0000313" key="2">
    <source>
        <dbReference type="Proteomes" id="UP000039437"/>
    </source>
</evidence>
<evidence type="ECO:0000313" key="1">
    <source>
        <dbReference type="EMBL" id="CRI16378.1"/>
    </source>
</evidence>